<reference evidence="6 7" key="1">
    <citation type="journal article" date="2021" name="BMC Genomics">
        <title>Datura genome reveals duplications of psychoactive alkaloid biosynthetic genes and high mutation rate following tissue culture.</title>
        <authorList>
            <person name="Rajewski A."/>
            <person name="Carter-House D."/>
            <person name="Stajich J."/>
            <person name="Litt A."/>
        </authorList>
    </citation>
    <scope>NUCLEOTIDE SEQUENCE [LARGE SCALE GENOMIC DNA]</scope>
    <source>
        <strain evidence="6">AR-01</strain>
    </source>
</reference>
<dbReference type="Proteomes" id="UP000823775">
    <property type="component" value="Unassembled WGS sequence"/>
</dbReference>
<dbReference type="Gene3D" id="3.20.20.10">
    <property type="entry name" value="Alanine racemase"/>
    <property type="match status" value="1"/>
</dbReference>
<organism evidence="6 7">
    <name type="scientific">Datura stramonium</name>
    <name type="common">Jimsonweed</name>
    <name type="synonym">Common thornapple</name>
    <dbReference type="NCBI Taxonomy" id="4076"/>
    <lineage>
        <taxon>Eukaryota</taxon>
        <taxon>Viridiplantae</taxon>
        <taxon>Streptophyta</taxon>
        <taxon>Embryophyta</taxon>
        <taxon>Tracheophyta</taxon>
        <taxon>Spermatophyta</taxon>
        <taxon>Magnoliopsida</taxon>
        <taxon>eudicotyledons</taxon>
        <taxon>Gunneridae</taxon>
        <taxon>Pentapetalae</taxon>
        <taxon>asterids</taxon>
        <taxon>lamiids</taxon>
        <taxon>Solanales</taxon>
        <taxon>Solanaceae</taxon>
        <taxon>Solanoideae</taxon>
        <taxon>Datureae</taxon>
        <taxon>Datura</taxon>
    </lineage>
</organism>
<dbReference type="Pfam" id="PF02784">
    <property type="entry name" value="Orn_Arg_deC_N"/>
    <property type="match status" value="1"/>
</dbReference>
<dbReference type="InterPro" id="IPR002433">
    <property type="entry name" value="Orn_de-COase"/>
</dbReference>
<keyword evidence="7" id="KW-1185">Reference proteome</keyword>
<dbReference type="InterPro" id="IPR022657">
    <property type="entry name" value="De-COase2_CS"/>
</dbReference>
<dbReference type="SUPFAM" id="SSF51419">
    <property type="entry name" value="PLP-binding barrel"/>
    <property type="match status" value="1"/>
</dbReference>
<dbReference type="PRINTS" id="PR01182">
    <property type="entry name" value="ORNDCRBXLASE"/>
</dbReference>
<evidence type="ECO:0000259" key="5">
    <source>
        <dbReference type="Pfam" id="PF02784"/>
    </source>
</evidence>
<evidence type="ECO:0000256" key="4">
    <source>
        <dbReference type="ARBA" id="ARBA00023239"/>
    </source>
</evidence>
<comment type="similarity">
    <text evidence="2">Belongs to the Orn/Lys/Arg decarboxylase class-II family.</text>
</comment>
<dbReference type="PROSITE" id="PS00879">
    <property type="entry name" value="ODR_DC_2_2"/>
    <property type="match status" value="1"/>
</dbReference>
<evidence type="ECO:0000313" key="6">
    <source>
        <dbReference type="EMBL" id="MCD7461830.1"/>
    </source>
</evidence>
<gene>
    <name evidence="6" type="primary">ODC1_10</name>
    <name evidence="6" type="ORF">HAX54_047203</name>
</gene>
<dbReference type="PANTHER" id="PTHR11482">
    <property type="entry name" value="ARGININE/DIAMINOPIMELATE/ORNITHINE DECARBOXYLASE"/>
    <property type="match status" value="1"/>
</dbReference>
<evidence type="ECO:0000256" key="1">
    <source>
        <dbReference type="ARBA" id="ARBA00001933"/>
    </source>
</evidence>
<evidence type="ECO:0000256" key="3">
    <source>
        <dbReference type="ARBA" id="ARBA00022898"/>
    </source>
</evidence>
<dbReference type="InterPro" id="IPR029066">
    <property type="entry name" value="PLP-binding_barrel"/>
</dbReference>
<protein>
    <submittedName>
        <fullName evidence="6">Mitochondrial 2-oxoadipate and 2-oxoglutarate transporter</fullName>
    </submittedName>
</protein>
<sequence length="170" mass="18489">MFGSEYVLSLGISPDRIIFANPCKPESDIIFGVKVGVNLTTFDSEEEVYKICKHHRKCDLLLRIKPMDDSNARCPMRPKYGALPEEVEPLLKTAQAARLTVSGVSFHTGSGDADSKDYLRVIAAARGVFATAARFGMFKMTVLDIGGGFTSDHQFTTASAAVISRKATLP</sequence>
<keyword evidence="3" id="KW-0663">Pyridoxal phosphate</keyword>
<proteinExistence type="inferred from homology"/>
<keyword evidence="4" id="KW-0456">Lyase</keyword>
<accession>A0ABS8SSS7</accession>
<dbReference type="InterPro" id="IPR022644">
    <property type="entry name" value="De-COase2_N"/>
</dbReference>
<dbReference type="EMBL" id="JACEIK010000758">
    <property type="protein sequence ID" value="MCD7461830.1"/>
    <property type="molecule type" value="Genomic_DNA"/>
</dbReference>
<dbReference type="PANTHER" id="PTHR11482:SF6">
    <property type="entry name" value="ORNITHINE DECARBOXYLASE 1-RELATED"/>
    <property type="match status" value="1"/>
</dbReference>
<feature type="domain" description="Orn/DAP/Arg decarboxylase 2 N-terminal" evidence="5">
    <location>
        <begin position="6"/>
        <end position="155"/>
    </location>
</feature>
<evidence type="ECO:0000313" key="7">
    <source>
        <dbReference type="Proteomes" id="UP000823775"/>
    </source>
</evidence>
<comment type="cofactor">
    <cofactor evidence="1">
        <name>pyridoxal 5'-phosphate</name>
        <dbReference type="ChEBI" id="CHEBI:597326"/>
    </cofactor>
</comment>
<evidence type="ECO:0000256" key="2">
    <source>
        <dbReference type="ARBA" id="ARBA00008872"/>
    </source>
</evidence>
<name>A0ABS8SSS7_DATST</name>
<comment type="caution">
    <text evidence="6">The sequence shown here is derived from an EMBL/GenBank/DDBJ whole genome shotgun (WGS) entry which is preliminary data.</text>
</comment>